<evidence type="ECO:0000313" key="2">
    <source>
        <dbReference type="Proteomes" id="UP001328107"/>
    </source>
</evidence>
<feature type="non-terminal residue" evidence="1">
    <location>
        <position position="491"/>
    </location>
</feature>
<keyword evidence="2" id="KW-1185">Reference proteome</keyword>
<organism evidence="1 2">
    <name type="scientific">Pristionchus mayeri</name>
    <dbReference type="NCBI Taxonomy" id="1317129"/>
    <lineage>
        <taxon>Eukaryota</taxon>
        <taxon>Metazoa</taxon>
        <taxon>Ecdysozoa</taxon>
        <taxon>Nematoda</taxon>
        <taxon>Chromadorea</taxon>
        <taxon>Rhabditida</taxon>
        <taxon>Rhabditina</taxon>
        <taxon>Diplogasteromorpha</taxon>
        <taxon>Diplogasteroidea</taxon>
        <taxon>Neodiplogasteridae</taxon>
        <taxon>Pristionchus</taxon>
    </lineage>
</organism>
<name>A0AAN4Z458_9BILA</name>
<gene>
    <name evidence="1" type="ORF">PMAYCL1PPCAC_03189</name>
</gene>
<sequence length="491" mass="57333">EIFSFTVYNDDIERFNMYNDGRDATISFFQSVRSIFIDGSSPDPGELMDRYRKDGDINDLLEAKRSLHKKLRHLTMAAKVVSARLPRKKMMTSDSPMDISCQGFLDKSRQKIEDINIKLKEVERLLSYHGMKHGLAKVKIHEQEVFKLAARYMVVGQSLLHFVNAIRSSDVPSRWSDVRAKVDLQFLLKQDAEEHWDHCYKEDKHKRHDVVALSAECKSAATSFLPHLRLLPWPENYRQLLLQCSDRHLDGCTMYERIRGLDIDGLLKVEGASLEAFADLSTAHEFNQLCSTTSLLDKVTCESAKRHWPLYLLPQRCYDRLTRDLFDSGLVICNDYEAIDRQMHEYDTIQLSIIPETSHQSRIERLMRMESALMDYGSLEWMEWLARRLRYYDYNEEVIGFYHRSIAERDCCVQDERLVKRIREAFKECAPATINAEKMALDAFIYSTMDMLEKFRRLVVIEAPHASNEAHEQLEHFIRSIRMPPTVAINS</sequence>
<accession>A0AAN4Z458</accession>
<dbReference type="Proteomes" id="UP001328107">
    <property type="component" value="Unassembled WGS sequence"/>
</dbReference>
<proteinExistence type="predicted"/>
<protein>
    <submittedName>
        <fullName evidence="1">Uncharacterized protein</fullName>
    </submittedName>
</protein>
<dbReference type="AlphaFoldDB" id="A0AAN4Z458"/>
<reference evidence="2" key="1">
    <citation type="submission" date="2022-10" db="EMBL/GenBank/DDBJ databases">
        <title>Genome assembly of Pristionchus species.</title>
        <authorList>
            <person name="Yoshida K."/>
            <person name="Sommer R.J."/>
        </authorList>
    </citation>
    <scope>NUCLEOTIDE SEQUENCE [LARGE SCALE GENOMIC DNA]</scope>
    <source>
        <strain evidence="2">RS5460</strain>
    </source>
</reference>
<dbReference type="EMBL" id="BTRK01000001">
    <property type="protein sequence ID" value="GMR32994.1"/>
    <property type="molecule type" value="Genomic_DNA"/>
</dbReference>
<comment type="caution">
    <text evidence="1">The sequence shown here is derived from an EMBL/GenBank/DDBJ whole genome shotgun (WGS) entry which is preliminary data.</text>
</comment>
<feature type="non-terminal residue" evidence="1">
    <location>
        <position position="1"/>
    </location>
</feature>
<evidence type="ECO:0000313" key="1">
    <source>
        <dbReference type="EMBL" id="GMR32994.1"/>
    </source>
</evidence>